<dbReference type="RefSeq" id="WP_126304503.1">
    <property type="nucleotide sequence ID" value="NZ_JBGNXI010000001.1"/>
</dbReference>
<reference evidence="1 2" key="1">
    <citation type="submission" date="2018-12" db="EMBL/GenBank/DDBJ databases">
        <authorList>
            <consortium name="Pathogen Informatics"/>
        </authorList>
    </citation>
    <scope>NUCLEOTIDE SEQUENCE [LARGE SCALE GENOMIC DNA]</scope>
    <source>
        <strain evidence="1 2">NCTC12227</strain>
    </source>
</reference>
<accession>A0A448UBC8</accession>
<dbReference type="OrthoDB" id="5644489at2"/>
<evidence type="ECO:0000313" key="2">
    <source>
        <dbReference type="Proteomes" id="UP000268229"/>
    </source>
</evidence>
<organism evidence="1 2">
    <name type="scientific">Neisseria animaloris</name>
    <dbReference type="NCBI Taxonomy" id="326522"/>
    <lineage>
        <taxon>Bacteria</taxon>
        <taxon>Pseudomonadati</taxon>
        <taxon>Pseudomonadota</taxon>
        <taxon>Betaproteobacteria</taxon>
        <taxon>Neisseriales</taxon>
        <taxon>Neisseriaceae</taxon>
        <taxon>Neisseria</taxon>
    </lineage>
</organism>
<sequence>MSLPVISAEYARQLQDFEYKILTNQPKIEAWFRSQWGKHSPPFYGSVDIRNSGYKMASIDMNLFPGGFNNLNPNFVPLAAVAAQDAVERACEEAKSVLIVPENHTRNTFYLQNVYALSSILRSAGFEVRLGSLNPEITEPTEFETALGDKILLEPLLRTRERVHLADGFSPCIVLLNNDLSGGVPEILKGLNQTVLPPLHGGWTTRRKTNHFGAYNQVAAEFAELIGIDEWQINPYFEQISGLDFQEREGEDALADAVERMLAKIQAKYDEKGITDKPFVIVKADAGTYGMGVMSVKSADEVRSLNRKNRNKMAKVKEGLEVSEVIVQEGIYTYETLNGAVAEPVVYMMDRFVIGGFYRVHEGRGADENLNASGMLFVPLEQSIPSVHSSGNADPVLLATCKRVFEQWESLGVPRVDIDNPDNEPNRLYVYGVMARLSLLAASIELEQTAA</sequence>
<keyword evidence="2" id="KW-1185">Reference proteome</keyword>
<proteinExistence type="predicted"/>
<gene>
    <name evidence="1" type="ORF">NCTC12227_00915</name>
</gene>
<evidence type="ECO:0000313" key="1">
    <source>
        <dbReference type="EMBL" id="VEJ21189.1"/>
    </source>
</evidence>
<dbReference type="Gene3D" id="3.40.50.11280">
    <property type="entry name" value="Glutamate-cysteine ligase, N-terminal domain"/>
    <property type="match status" value="1"/>
</dbReference>
<dbReference type="Proteomes" id="UP000268229">
    <property type="component" value="Chromosome"/>
</dbReference>
<keyword evidence="1" id="KW-0436">Ligase</keyword>
<dbReference type="STRING" id="326522.BWD08_03485"/>
<name>A0A448UBC8_9NEIS</name>
<dbReference type="NCBIfam" id="TIGR02049">
    <property type="entry name" value="gshA_ferroox"/>
    <property type="match status" value="1"/>
</dbReference>
<dbReference type="InterPro" id="IPR011718">
    <property type="entry name" value="GshA"/>
</dbReference>
<dbReference type="GO" id="GO:0016874">
    <property type="term" value="F:ligase activity"/>
    <property type="evidence" value="ECO:0007669"/>
    <property type="project" value="UniProtKB-KW"/>
</dbReference>
<dbReference type="EMBL" id="LR134516">
    <property type="protein sequence ID" value="VEJ21189.1"/>
    <property type="molecule type" value="Genomic_DNA"/>
</dbReference>
<protein>
    <submittedName>
        <fullName evidence="1">Glutamate--cysteine ligase</fullName>
    </submittedName>
</protein>
<dbReference type="SUPFAM" id="SSF56059">
    <property type="entry name" value="Glutathione synthetase ATP-binding domain-like"/>
    <property type="match status" value="1"/>
</dbReference>
<dbReference type="KEGG" id="nani:NCTC12227_00915"/>
<dbReference type="AlphaFoldDB" id="A0A448UBC8"/>
<dbReference type="Pfam" id="PF08886">
    <property type="entry name" value="GshA"/>
    <property type="match status" value="1"/>
</dbReference>
<dbReference type="InterPro" id="IPR042520">
    <property type="entry name" value="GshA_N"/>
</dbReference>